<dbReference type="Proteomes" id="UP001289374">
    <property type="component" value="Unassembled WGS sequence"/>
</dbReference>
<proteinExistence type="inferred from homology"/>
<evidence type="ECO:0000256" key="5">
    <source>
        <dbReference type="ARBA" id="ARBA00013229"/>
    </source>
</evidence>
<comment type="similarity">
    <text evidence="3">In the N-terminal section; belongs to the PMEI family.</text>
</comment>
<dbReference type="InterPro" id="IPR033131">
    <property type="entry name" value="Pectinesterase_Asp_AS"/>
</dbReference>
<keyword evidence="6" id="KW-0964">Secreted</keyword>
<comment type="subcellular location">
    <subcellularLocation>
        <location evidence="1">Secreted</location>
    </subcellularLocation>
</comment>
<feature type="compositionally biased region" description="Basic and acidic residues" evidence="13">
    <location>
        <begin position="213"/>
        <end position="229"/>
    </location>
</feature>
<keyword evidence="12" id="KW-0732">Signal</keyword>
<evidence type="ECO:0000256" key="10">
    <source>
        <dbReference type="ARBA" id="ARBA00047928"/>
    </source>
</evidence>
<dbReference type="InterPro" id="IPR011050">
    <property type="entry name" value="Pectin_lyase_fold/virulence"/>
</dbReference>
<evidence type="ECO:0000256" key="8">
    <source>
        <dbReference type="ARBA" id="ARBA00023085"/>
    </source>
</evidence>
<dbReference type="GO" id="GO:0005576">
    <property type="term" value="C:extracellular region"/>
    <property type="evidence" value="ECO:0007669"/>
    <property type="project" value="UniProtKB-SubCell"/>
</dbReference>
<dbReference type="FunFam" id="2.160.20.10:FF:000092">
    <property type="entry name" value="Putative pectinesterase 57"/>
    <property type="match status" value="1"/>
</dbReference>
<dbReference type="Gene3D" id="2.160.20.10">
    <property type="entry name" value="Single-stranded right-handed beta-helix, Pectin lyase-like"/>
    <property type="match status" value="2"/>
</dbReference>
<dbReference type="EMBL" id="JACGWL010000003">
    <property type="protein sequence ID" value="KAK4405527.1"/>
    <property type="molecule type" value="Genomic_DNA"/>
</dbReference>
<dbReference type="SUPFAM" id="SSF101148">
    <property type="entry name" value="Plant invertase/pectin methylesterase inhibitor"/>
    <property type="match status" value="1"/>
</dbReference>
<evidence type="ECO:0000256" key="9">
    <source>
        <dbReference type="ARBA" id="ARBA00023316"/>
    </source>
</evidence>
<dbReference type="NCBIfam" id="TIGR01614">
    <property type="entry name" value="PME_inhib"/>
    <property type="match status" value="1"/>
</dbReference>
<evidence type="ECO:0000256" key="6">
    <source>
        <dbReference type="ARBA" id="ARBA00022525"/>
    </source>
</evidence>
<evidence type="ECO:0000256" key="1">
    <source>
        <dbReference type="ARBA" id="ARBA00004613"/>
    </source>
</evidence>
<evidence type="ECO:0000256" key="12">
    <source>
        <dbReference type="RuleBase" id="RU000589"/>
    </source>
</evidence>
<dbReference type="InterPro" id="IPR000070">
    <property type="entry name" value="Pectinesterase_cat"/>
</dbReference>
<dbReference type="Gene3D" id="1.20.140.40">
    <property type="entry name" value="Invertase/pectin methylesterase inhibitor family protein"/>
    <property type="match status" value="1"/>
</dbReference>
<protein>
    <recommendedName>
        <fullName evidence="5 12">Pectinesterase</fullName>
        <ecNumber evidence="5 12">3.1.1.11</ecNumber>
    </recommendedName>
</protein>
<dbReference type="FunFam" id="1.20.140.40:FF:000001">
    <property type="entry name" value="Pectinesterase"/>
    <property type="match status" value="1"/>
</dbReference>
<dbReference type="GO" id="GO:0045490">
    <property type="term" value="P:pectin catabolic process"/>
    <property type="evidence" value="ECO:0007669"/>
    <property type="project" value="UniProtKB-UniRule"/>
</dbReference>
<evidence type="ECO:0000256" key="4">
    <source>
        <dbReference type="ARBA" id="ARBA00007786"/>
    </source>
</evidence>
<accession>A0AAE2C1E9</accession>
<feature type="signal peptide" evidence="12">
    <location>
        <begin position="1"/>
        <end position="27"/>
    </location>
</feature>
<evidence type="ECO:0000313" key="15">
    <source>
        <dbReference type="EMBL" id="KAK4405527.1"/>
    </source>
</evidence>
<keyword evidence="7 12" id="KW-0378">Hydrolase</keyword>
<dbReference type="CDD" id="cd15798">
    <property type="entry name" value="PMEI-like_3"/>
    <property type="match status" value="1"/>
</dbReference>
<dbReference type="InterPro" id="IPR006501">
    <property type="entry name" value="Pectinesterase_inhib_dom"/>
</dbReference>
<keyword evidence="16" id="KW-1185">Reference proteome</keyword>
<dbReference type="EC" id="3.1.1.11" evidence="5 12"/>
<evidence type="ECO:0000313" key="16">
    <source>
        <dbReference type="Proteomes" id="UP001289374"/>
    </source>
</evidence>
<evidence type="ECO:0000259" key="14">
    <source>
        <dbReference type="SMART" id="SM00856"/>
    </source>
</evidence>
<dbReference type="GO" id="GO:0004857">
    <property type="term" value="F:enzyme inhibitor activity"/>
    <property type="evidence" value="ECO:0007669"/>
    <property type="project" value="InterPro"/>
</dbReference>
<dbReference type="GO" id="GO:0042545">
    <property type="term" value="P:cell wall modification"/>
    <property type="evidence" value="ECO:0007669"/>
    <property type="project" value="UniProtKB-UniRule"/>
</dbReference>
<reference evidence="15" key="1">
    <citation type="submission" date="2020-06" db="EMBL/GenBank/DDBJ databases">
        <authorList>
            <person name="Li T."/>
            <person name="Hu X."/>
            <person name="Zhang T."/>
            <person name="Song X."/>
            <person name="Zhang H."/>
            <person name="Dai N."/>
            <person name="Sheng W."/>
            <person name="Hou X."/>
            <person name="Wei L."/>
        </authorList>
    </citation>
    <scope>NUCLEOTIDE SEQUENCE</scope>
    <source>
        <strain evidence="15">K16</strain>
        <tissue evidence="15">Leaf</tissue>
    </source>
</reference>
<evidence type="ECO:0000256" key="13">
    <source>
        <dbReference type="SAM" id="MobiDB-lite"/>
    </source>
</evidence>
<dbReference type="SMART" id="SM00856">
    <property type="entry name" value="PMEI"/>
    <property type="match status" value="1"/>
</dbReference>
<feature type="region of interest" description="Disordered" evidence="13">
    <location>
        <begin position="206"/>
        <end position="234"/>
    </location>
</feature>
<evidence type="ECO:0000256" key="2">
    <source>
        <dbReference type="ARBA" id="ARBA00005184"/>
    </source>
</evidence>
<evidence type="ECO:0000256" key="11">
    <source>
        <dbReference type="PROSITE-ProRule" id="PRU10040"/>
    </source>
</evidence>
<comment type="caution">
    <text evidence="15">The sequence shown here is derived from an EMBL/GenBank/DDBJ whole genome shotgun (WGS) entry which is preliminary data.</text>
</comment>
<dbReference type="InterPro" id="IPR012334">
    <property type="entry name" value="Pectin_lyas_fold"/>
</dbReference>
<feature type="active site" evidence="11">
    <location>
        <position position="404"/>
    </location>
</feature>
<dbReference type="Pfam" id="PF04043">
    <property type="entry name" value="PMEI"/>
    <property type="match status" value="1"/>
</dbReference>
<sequence length="640" mass="69888">MGAKTKKIAVASLSSVLLLAMVMAVAGDGSTTANKAGHVLCSSVDYKITCEKSLSGANTSDPQELIKVAFNHAITDLQEAIKNSTLYKQAASDHRTKTALEVCEEVLDTSIDDLRRSFDRVGNLEITKLKQYIEDVKVWLSGAITNHETCLDAFKNTTGDTGEKMKNLLHSSGMMLSNGLAMVGDISSIFSSLSLGGFTSRRLLEEEGNGVDQADREDLKTTVDGKETDAAGPPPFVDDEARRIMTANVNTLKPNIVVAQDGSGQFKTITGAINSLPKQGDGPYVIHVKVGLYKENVIFPKKVNNVVLIGDGPLKTRISGNKNYVDGVQTFHTAVLAVNADGFIAKDIGIENTAGPTKHQAVAVRVSGDKSIFFNVHMNGFQDTLYAHTYRQYYRDCTITGTIDFIFGDAAAVFQNCQMIVRKPMANQACMVTKAARNAAALAPPCSRTATSWPSLRSSALGWSVWQGTFALDTLYYGEFKEPRPGSNMSRRVRWKGIQTITPAIAESFTPGRLFAVIVLSRIRVPSTQFNSTSLRCGRREILHLDTLYYGEFKNRGPGSNMSRRVRWKGIQTITPAIAESFTPGRLFAEVWSQENFAPRHTVLRGVQEPRTRVGYVEEGGDEWVTQSGVPYVAGMIPNV</sequence>
<reference evidence="15" key="2">
    <citation type="journal article" date="2024" name="Plant">
        <title>Genomic evolution and insights into agronomic trait innovations of Sesamum species.</title>
        <authorList>
            <person name="Miao H."/>
            <person name="Wang L."/>
            <person name="Qu L."/>
            <person name="Liu H."/>
            <person name="Sun Y."/>
            <person name="Le M."/>
            <person name="Wang Q."/>
            <person name="Wei S."/>
            <person name="Zheng Y."/>
            <person name="Lin W."/>
            <person name="Duan Y."/>
            <person name="Cao H."/>
            <person name="Xiong S."/>
            <person name="Wang X."/>
            <person name="Wei L."/>
            <person name="Li C."/>
            <person name="Ma Q."/>
            <person name="Ju M."/>
            <person name="Zhao R."/>
            <person name="Li G."/>
            <person name="Mu C."/>
            <person name="Tian Q."/>
            <person name="Mei H."/>
            <person name="Zhang T."/>
            <person name="Gao T."/>
            <person name="Zhang H."/>
        </authorList>
    </citation>
    <scope>NUCLEOTIDE SEQUENCE</scope>
    <source>
        <strain evidence="15">K16</strain>
    </source>
</reference>
<name>A0AAE2C1E9_9LAMI</name>
<dbReference type="PANTHER" id="PTHR31707">
    <property type="entry name" value="PECTINESTERASE"/>
    <property type="match status" value="1"/>
</dbReference>
<comment type="pathway">
    <text evidence="2 12">Glycan metabolism; pectin degradation; 2-dehydro-3-deoxy-D-gluconate from pectin: step 1/5.</text>
</comment>
<comment type="catalytic activity">
    <reaction evidence="10 12">
        <text>[(1-&gt;4)-alpha-D-galacturonosyl methyl ester](n) + n H2O = [(1-&gt;4)-alpha-D-galacturonosyl](n) + n methanol + n H(+)</text>
        <dbReference type="Rhea" id="RHEA:22380"/>
        <dbReference type="Rhea" id="RHEA-COMP:14570"/>
        <dbReference type="Rhea" id="RHEA-COMP:14573"/>
        <dbReference type="ChEBI" id="CHEBI:15377"/>
        <dbReference type="ChEBI" id="CHEBI:15378"/>
        <dbReference type="ChEBI" id="CHEBI:17790"/>
        <dbReference type="ChEBI" id="CHEBI:140522"/>
        <dbReference type="ChEBI" id="CHEBI:140523"/>
        <dbReference type="EC" id="3.1.1.11"/>
    </reaction>
</comment>
<feature type="chain" id="PRO_5041778530" description="Pectinesterase" evidence="12">
    <location>
        <begin position="28"/>
        <end position="640"/>
    </location>
</feature>
<evidence type="ECO:0000256" key="7">
    <source>
        <dbReference type="ARBA" id="ARBA00022801"/>
    </source>
</evidence>
<organism evidence="15 16">
    <name type="scientific">Sesamum angolense</name>
    <dbReference type="NCBI Taxonomy" id="2727404"/>
    <lineage>
        <taxon>Eukaryota</taxon>
        <taxon>Viridiplantae</taxon>
        <taxon>Streptophyta</taxon>
        <taxon>Embryophyta</taxon>
        <taxon>Tracheophyta</taxon>
        <taxon>Spermatophyta</taxon>
        <taxon>Magnoliopsida</taxon>
        <taxon>eudicotyledons</taxon>
        <taxon>Gunneridae</taxon>
        <taxon>Pentapetalae</taxon>
        <taxon>asterids</taxon>
        <taxon>lamiids</taxon>
        <taxon>Lamiales</taxon>
        <taxon>Pedaliaceae</taxon>
        <taxon>Sesamum</taxon>
    </lineage>
</organism>
<dbReference type="SUPFAM" id="SSF51126">
    <property type="entry name" value="Pectin lyase-like"/>
    <property type="match status" value="1"/>
</dbReference>
<feature type="domain" description="Pectinesterase inhibitor" evidence="14">
    <location>
        <begin position="32"/>
        <end position="182"/>
    </location>
</feature>
<keyword evidence="8 12" id="KW-0063">Aspartyl esterase</keyword>
<evidence type="ECO:0000256" key="3">
    <source>
        <dbReference type="ARBA" id="ARBA00006027"/>
    </source>
</evidence>
<dbReference type="GO" id="GO:0030599">
    <property type="term" value="F:pectinesterase activity"/>
    <property type="evidence" value="ECO:0007669"/>
    <property type="project" value="UniProtKB-UniRule"/>
</dbReference>
<dbReference type="AlphaFoldDB" id="A0AAE2C1E9"/>
<keyword evidence="9" id="KW-0961">Cell wall biogenesis/degradation</keyword>
<gene>
    <name evidence="15" type="ORF">Sango_0559200</name>
</gene>
<dbReference type="PROSITE" id="PS00503">
    <property type="entry name" value="PECTINESTERASE_2"/>
    <property type="match status" value="1"/>
</dbReference>
<comment type="similarity">
    <text evidence="4">In the C-terminal section; belongs to the pectinesterase family.</text>
</comment>
<dbReference type="InterPro" id="IPR035513">
    <property type="entry name" value="Invertase/methylesterase_inhib"/>
</dbReference>
<dbReference type="Pfam" id="PF01095">
    <property type="entry name" value="Pectinesterase"/>
    <property type="match status" value="3"/>
</dbReference>